<keyword evidence="4" id="KW-1185">Reference proteome</keyword>
<gene>
    <name evidence="3" type="ORF">Tco025E_03504</name>
</gene>
<feature type="region of interest" description="Disordered" evidence="2">
    <location>
        <begin position="1"/>
        <end position="57"/>
    </location>
</feature>
<dbReference type="PANTHER" id="PTHR37028:SF4">
    <property type="entry name" value="ALMS MOTIF DOMAIN-CONTAINING PROTEIN"/>
    <property type="match status" value="1"/>
</dbReference>
<evidence type="ECO:0000313" key="3">
    <source>
        <dbReference type="EMBL" id="RNF21163.1"/>
    </source>
</evidence>
<feature type="region of interest" description="Disordered" evidence="2">
    <location>
        <begin position="77"/>
        <end position="96"/>
    </location>
</feature>
<keyword evidence="1" id="KW-0175">Coiled coil</keyword>
<proteinExistence type="predicted"/>
<dbReference type="OrthoDB" id="266492at2759"/>
<reference evidence="3 4" key="1">
    <citation type="journal article" date="2018" name="BMC Genomics">
        <title>Genomic comparison of Trypanosoma conorhini and Trypanosoma rangeli to Trypanosoma cruzi strains of high and low virulence.</title>
        <authorList>
            <person name="Bradwell K.R."/>
            <person name="Koparde V.N."/>
            <person name="Matveyev A.V."/>
            <person name="Serrano M.G."/>
            <person name="Alves J.M."/>
            <person name="Parikh H."/>
            <person name="Huang B."/>
            <person name="Lee V."/>
            <person name="Espinosa-Alvarez O."/>
            <person name="Ortiz P.A."/>
            <person name="Costa-Martins A.G."/>
            <person name="Teixeira M.M."/>
            <person name="Buck G.A."/>
        </authorList>
    </citation>
    <scope>NUCLEOTIDE SEQUENCE [LARGE SCALE GENOMIC DNA]</scope>
    <source>
        <strain evidence="3 4">025E</strain>
    </source>
</reference>
<feature type="coiled-coil region" evidence="1">
    <location>
        <begin position="586"/>
        <end position="613"/>
    </location>
</feature>
<dbReference type="RefSeq" id="XP_029229449.1">
    <property type="nucleotide sequence ID" value="XM_029370422.1"/>
</dbReference>
<feature type="compositionally biased region" description="Basic and acidic residues" evidence="2">
    <location>
        <begin position="81"/>
        <end position="95"/>
    </location>
</feature>
<comment type="caution">
    <text evidence="3">The sequence shown here is derived from an EMBL/GenBank/DDBJ whole genome shotgun (WGS) entry which is preliminary data.</text>
</comment>
<feature type="region of interest" description="Disordered" evidence="2">
    <location>
        <begin position="269"/>
        <end position="288"/>
    </location>
</feature>
<dbReference type="PANTHER" id="PTHR37028">
    <property type="entry name" value="UNNAMED PRODUCT-RELATED"/>
    <property type="match status" value="1"/>
</dbReference>
<protein>
    <submittedName>
        <fullName evidence="3">Uncharacterized protein</fullName>
    </submittedName>
</protein>
<name>A0A3R7L776_9TRYP</name>
<dbReference type="Proteomes" id="UP000284403">
    <property type="component" value="Unassembled WGS sequence"/>
</dbReference>
<dbReference type="AlphaFoldDB" id="A0A3R7L776"/>
<dbReference type="EMBL" id="MKKU01000162">
    <property type="protein sequence ID" value="RNF21163.1"/>
    <property type="molecule type" value="Genomic_DNA"/>
</dbReference>
<evidence type="ECO:0000313" key="4">
    <source>
        <dbReference type="Proteomes" id="UP000284403"/>
    </source>
</evidence>
<evidence type="ECO:0000256" key="1">
    <source>
        <dbReference type="SAM" id="Coils"/>
    </source>
</evidence>
<evidence type="ECO:0000256" key="2">
    <source>
        <dbReference type="SAM" id="MobiDB-lite"/>
    </source>
</evidence>
<sequence>MHGASGTSDTDQSLTAESPQETSPRSFKTTSDEENDAFRTCMSGGTEDASGSPLSSRRTISKKLNLGAFYGGVRFRAGSEAADRTSEESGRRSDVRGLLSIIYSEQERGLLHWHRRSKEHDHNPALRDTVESAVPVVSAPPGTPLKKRKDAHESSEWASTHYTALEQLRLELEDRLRTDTHFRPELREVAQKKEEAIDKTIETQEEEDEEGDQRQLQAMARELRRPGEPIDACPVPKVHVAAMPDAADPRQRNGPTIDLSDIRDASYDESFEATRRAEERTRERRQRTEAEVRNRELLECTFHPQVSPNSAMLFQKASQDKGNVFERLYPQGLQEQADRVRDARLLGEMESLEREERESLRERCGGVTSTCTVEDTFELFLHNVLGSRRGHKSSCIETDYQSPLSQKMRADAAVGNADSSGVAKTVSRDERRYRMACFDEFLQRQNEHHRNRFRSVQHLVKTLTPSFKPVITEHSLQLAKKLIARSSISPPDSNNVSVLASAVKKHHSHYVDPCTFKPKITAVSSAMAPRGVEEMAKDSMRLRERQRTKQEKAAAAEVNYPFRPTLNDARNTRVESLLTSKNYPRYEECLKRRKEQRAKLKREQEALKERDELERSTFHPQTTRKPAYVTRMASSFALVRQQYGEL</sequence>
<feature type="compositionally biased region" description="Polar residues" evidence="2">
    <location>
        <begin position="1"/>
        <end position="29"/>
    </location>
</feature>
<feature type="region of interest" description="Disordered" evidence="2">
    <location>
        <begin position="136"/>
        <end position="155"/>
    </location>
</feature>
<accession>A0A3R7L776</accession>
<organism evidence="3 4">
    <name type="scientific">Trypanosoma conorhini</name>
    <dbReference type="NCBI Taxonomy" id="83891"/>
    <lineage>
        <taxon>Eukaryota</taxon>
        <taxon>Discoba</taxon>
        <taxon>Euglenozoa</taxon>
        <taxon>Kinetoplastea</taxon>
        <taxon>Metakinetoplastina</taxon>
        <taxon>Trypanosomatida</taxon>
        <taxon>Trypanosomatidae</taxon>
        <taxon>Trypanosoma</taxon>
    </lineage>
</organism>
<dbReference type="GeneID" id="40317115"/>